<dbReference type="AlphaFoldDB" id="K3W9X1"/>
<dbReference type="InParanoid" id="K3W9X1"/>
<feature type="compositionally biased region" description="Basic and acidic residues" evidence="2">
    <location>
        <begin position="144"/>
        <end position="161"/>
    </location>
</feature>
<accession>K3W9X1</accession>
<feature type="compositionally biased region" description="Acidic residues" evidence="2">
    <location>
        <begin position="134"/>
        <end position="143"/>
    </location>
</feature>
<keyword evidence="1" id="KW-0175">Coiled coil</keyword>
<dbReference type="Proteomes" id="UP000019132">
    <property type="component" value="Unassembled WGS sequence"/>
</dbReference>
<reference evidence="3" key="3">
    <citation type="submission" date="2015-02" db="UniProtKB">
        <authorList>
            <consortium name="EnsemblProtists"/>
        </authorList>
    </citation>
    <scope>IDENTIFICATION</scope>
    <source>
        <strain evidence="3">DAOM BR144</strain>
    </source>
</reference>
<evidence type="ECO:0000256" key="2">
    <source>
        <dbReference type="SAM" id="MobiDB-lite"/>
    </source>
</evidence>
<dbReference type="EMBL" id="GL376634">
    <property type="status" value="NOT_ANNOTATED_CDS"/>
    <property type="molecule type" value="Genomic_DNA"/>
</dbReference>
<keyword evidence="4" id="KW-1185">Reference proteome</keyword>
<protein>
    <submittedName>
        <fullName evidence="3">Uncharacterized protein</fullName>
    </submittedName>
</protein>
<dbReference type="EnsemblProtists" id="PYU1_T001762">
    <property type="protein sequence ID" value="PYU1_T001762"/>
    <property type="gene ID" value="PYU1_G001761"/>
</dbReference>
<evidence type="ECO:0000256" key="1">
    <source>
        <dbReference type="SAM" id="Coils"/>
    </source>
</evidence>
<name>K3W9X1_GLOUD</name>
<dbReference type="VEuPathDB" id="FungiDB:PYU1_G001761"/>
<feature type="coiled-coil region" evidence="1">
    <location>
        <begin position="228"/>
        <end position="255"/>
    </location>
</feature>
<feature type="region of interest" description="Disordered" evidence="2">
    <location>
        <begin position="17"/>
        <end position="60"/>
    </location>
</feature>
<feature type="region of interest" description="Disordered" evidence="2">
    <location>
        <begin position="121"/>
        <end position="161"/>
    </location>
</feature>
<organism evidence="3 4">
    <name type="scientific">Globisporangium ultimum (strain ATCC 200006 / CBS 805.95 / DAOM BR144)</name>
    <name type="common">Pythium ultimum</name>
    <dbReference type="NCBI Taxonomy" id="431595"/>
    <lineage>
        <taxon>Eukaryota</taxon>
        <taxon>Sar</taxon>
        <taxon>Stramenopiles</taxon>
        <taxon>Oomycota</taxon>
        <taxon>Peronosporomycetes</taxon>
        <taxon>Pythiales</taxon>
        <taxon>Pythiaceae</taxon>
        <taxon>Globisporangium</taxon>
    </lineage>
</organism>
<reference evidence="4" key="1">
    <citation type="journal article" date="2010" name="Genome Biol.">
        <title>Genome sequence of the necrotrophic plant pathogen Pythium ultimum reveals original pathogenicity mechanisms and effector repertoire.</title>
        <authorList>
            <person name="Levesque C.A."/>
            <person name="Brouwer H."/>
            <person name="Cano L."/>
            <person name="Hamilton J.P."/>
            <person name="Holt C."/>
            <person name="Huitema E."/>
            <person name="Raffaele S."/>
            <person name="Robideau G.P."/>
            <person name="Thines M."/>
            <person name="Win J."/>
            <person name="Zerillo M.M."/>
            <person name="Beakes G.W."/>
            <person name="Boore J.L."/>
            <person name="Busam D."/>
            <person name="Dumas B."/>
            <person name="Ferriera S."/>
            <person name="Fuerstenberg S.I."/>
            <person name="Gachon C.M."/>
            <person name="Gaulin E."/>
            <person name="Govers F."/>
            <person name="Grenville-Briggs L."/>
            <person name="Horner N."/>
            <person name="Hostetler J."/>
            <person name="Jiang R.H."/>
            <person name="Johnson J."/>
            <person name="Krajaejun T."/>
            <person name="Lin H."/>
            <person name="Meijer H.J."/>
            <person name="Moore B."/>
            <person name="Morris P."/>
            <person name="Phuntmart V."/>
            <person name="Puiu D."/>
            <person name="Shetty J."/>
            <person name="Stajich J.E."/>
            <person name="Tripathy S."/>
            <person name="Wawra S."/>
            <person name="van West P."/>
            <person name="Whitty B.R."/>
            <person name="Coutinho P.M."/>
            <person name="Henrissat B."/>
            <person name="Martin F."/>
            <person name="Thomas P.D."/>
            <person name="Tyler B.M."/>
            <person name="De Vries R.P."/>
            <person name="Kamoun S."/>
            <person name="Yandell M."/>
            <person name="Tisserat N."/>
            <person name="Buell C.R."/>
        </authorList>
    </citation>
    <scope>NUCLEOTIDE SEQUENCE</scope>
    <source>
        <strain evidence="4">DAOM:BR144</strain>
    </source>
</reference>
<feature type="region of interest" description="Disordered" evidence="2">
    <location>
        <begin position="84"/>
        <end position="109"/>
    </location>
</feature>
<dbReference type="eggNOG" id="ENOG502SH19">
    <property type="taxonomic scope" value="Eukaryota"/>
</dbReference>
<dbReference type="HOGENOM" id="CLU_603573_0_0_1"/>
<evidence type="ECO:0000313" key="3">
    <source>
        <dbReference type="EnsemblProtists" id="PYU1_T001762"/>
    </source>
</evidence>
<evidence type="ECO:0000313" key="4">
    <source>
        <dbReference type="Proteomes" id="UP000019132"/>
    </source>
</evidence>
<reference evidence="4" key="2">
    <citation type="submission" date="2010-04" db="EMBL/GenBank/DDBJ databases">
        <authorList>
            <person name="Buell R."/>
            <person name="Hamilton J."/>
            <person name="Hostetler J."/>
        </authorList>
    </citation>
    <scope>NUCLEOTIDE SEQUENCE [LARGE SCALE GENOMIC DNA]</scope>
    <source>
        <strain evidence="4">DAOM:BR144</strain>
    </source>
</reference>
<proteinExistence type="predicted"/>
<feature type="compositionally biased region" description="Acidic residues" evidence="2">
    <location>
        <begin position="17"/>
        <end position="27"/>
    </location>
</feature>
<sequence>AFKFPEIEIIVTEGVSESEEVARDDDSEINRSREDISIADNSDDAADGISTNRIPDEDDSARIAMELELMAAEDELSREYNAQMAEVESDDEDTGKSITPPKRTDFSRSYFFGNLPQRFRLPPSGWQSGSGIDNGDEEIEEEEKLEREREQQRKLEEEEAERLAEELRRAERARIEKEKEERAFQMRRVRQAELKKVLIYQAKLEAQRDEEIELKRMSDEARLMLTEEENGRKRLKDLEREHSEMKQEDECAFQQRKELRESRAKVQRQLLSEQSLMYAEDRRSAIAEEYQLRTREEEERRLYLTELYTSFEPFFASTNVPSEEFLPSIQRRCQERQRRRHVRLKAAPYTLSFAETLVLDEVEQEPYLARDSRKFKILMGLPVRTSQGTRTANVPSETDIVKLQRKQAACEFDDGDRFEKPLLSVYAIKTEANMQIAGNRCFRVSSRGRSREKR</sequence>